<proteinExistence type="predicted"/>
<name>A0ABN7VN78_GIGMA</name>
<accession>A0ABN7VN78</accession>
<gene>
    <name evidence="1" type="ORF">GMARGA_LOCUS20676</name>
</gene>
<dbReference type="EMBL" id="CAJVQB010018360">
    <property type="protein sequence ID" value="CAG8787392.1"/>
    <property type="molecule type" value="Genomic_DNA"/>
</dbReference>
<reference evidence="1 2" key="1">
    <citation type="submission" date="2021-06" db="EMBL/GenBank/DDBJ databases">
        <authorList>
            <person name="Kallberg Y."/>
            <person name="Tangrot J."/>
            <person name="Rosling A."/>
        </authorList>
    </citation>
    <scope>NUCLEOTIDE SEQUENCE [LARGE SCALE GENOMIC DNA]</scope>
    <source>
        <strain evidence="1 2">120-4 pot B 10/14</strain>
    </source>
</reference>
<evidence type="ECO:0000313" key="1">
    <source>
        <dbReference type="EMBL" id="CAG8787392.1"/>
    </source>
</evidence>
<sequence length="404" mass="46960">MTNKRPQLNIKLISLGAIIPCLHYKISNKNFYTQVLEGNKKHEHRPGYQHQVGLKSSDIEETPSSAITYLYRCQSLTGIKFCPFLIRVNKYNIYITALECPNEADKIRAGVGYTAMFTGDYLSKCVIYIQRIDLDKCHIEIYQDGMSKYYFIDKTPNEVWKASKKLKKFRETQLFGLEHPLTHQIAHSIKCHICLGYNFQNRDDIVDAIKDIRGTSVANINPEYFTFSPIDIKKTINDQEFTKPDPKISNHTIPNSECTIPLPSSKAVKTELKKRKIVYEDKENKCDLVAILRKDIGEEIQREVKDDGLSSIDISTSKLKKHQVICSKNNQEKIELKPIYFDLGWALRERQEYSKHELQKKVEIGELEADEIPKIKIVENWITRYNQEYKKESAKKELYIPVDK</sequence>
<dbReference type="Proteomes" id="UP000789901">
    <property type="component" value="Unassembled WGS sequence"/>
</dbReference>
<keyword evidence="2" id="KW-1185">Reference proteome</keyword>
<evidence type="ECO:0000313" key="2">
    <source>
        <dbReference type="Proteomes" id="UP000789901"/>
    </source>
</evidence>
<comment type="caution">
    <text evidence="1">The sequence shown here is derived from an EMBL/GenBank/DDBJ whole genome shotgun (WGS) entry which is preliminary data.</text>
</comment>
<protein>
    <submittedName>
        <fullName evidence="1">44635_t:CDS:1</fullName>
    </submittedName>
</protein>
<organism evidence="1 2">
    <name type="scientific">Gigaspora margarita</name>
    <dbReference type="NCBI Taxonomy" id="4874"/>
    <lineage>
        <taxon>Eukaryota</taxon>
        <taxon>Fungi</taxon>
        <taxon>Fungi incertae sedis</taxon>
        <taxon>Mucoromycota</taxon>
        <taxon>Glomeromycotina</taxon>
        <taxon>Glomeromycetes</taxon>
        <taxon>Diversisporales</taxon>
        <taxon>Gigasporaceae</taxon>
        <taxon>Gigaspora</taxon>
    </lineage>
</organism>